<evidence type="ECO:0000313" key="2">
    <source>
        <dbReference type="Proteomes" id="UP000821865"/>
    </source>
</evidence>
<keyword evidence="2" id="KW-1185">Reference proteome</keyword>
<protein>
    <submittedName>
        <fullName evidence="1">Uncharacterized protein</fullName>
    </submittedName>
</protein>
<evidence type="ECO:0000313" key="1">
    <source>
        <dbReference type="EMBL" id="KAH7958255.1"/>
    </source>
</evidence>
<dbReference type="Proteomes" id="UP000821865">
    <property type="component" value="Chromosome 3"/>
</dbReference>
<comment type="caution">
    <text evidence="1">The sequence shown here is derived from an EMBL/GenBank/DDBJ whole genome shotgun (WGS) entry which is preliminary data.</text>
</comment>
<reference evidence="1" key="1">
    <citation type="submission" date="2020-05" db="EMBL/GenBank/DDBJ databases">
        <title>Large-scale comparative analyses of tick genomes elucidate their genetic diversity and vector capacities.</title>
        <authorList>
            <person name="Jia N."/>
            <person name="Wang J."/>
            <person name="Shi W."/>
            <person name="Du L."/>
            <person name="Sun Y."/>
            <person name="Zhan W."/>
            <person name="Jiang J."/>
            <person name="Wang Q."/>
            <person name="Zhang B."/>
            <person name="Ji P."/>
            <person name="Sakyi L.B."/>
            <person name="Cui X."/>
            <person name="Yuan T."/>
            <person name="Jiang B."/>
            <person name="Yang W."/>
            <person name="Lam T.T.-Y."/>
            <person name="Chang Q."/>
            <person name="Ding S."/>
            <person name="Wang X."/>
            <person name="Zhu J."/>
            <person name="Ruan X."/>
            <person name="Zhao L."/>
            <person name="Wei J."/>
            <person name="Que T."/>
            <person name="Du C."/>
            <person name="Cheng J."/>
            <person name="Dai P."/>
            <person name="Han X."/>
            <person name="Huang E."/>
            <person name="Gao Y."/>
            <person name="Liu J."/>
            <person name="Shao H."/>
            <person name="Ye R."/>
            <person name="Li L."/>
            <person name="Wei W."/>
            <person name="Wang X."/>
            <person name="Wang C."/>
            <person name="Yang T."/>
            <person name="Huo Q."/>
            <person name="Li W."/>
            <person name="Guo W."/>
            <person name="Chen H."/>
            <person name="Zhou L."/>
            <person name="Ni X."/>
            <person name="Tian J."/>
            <person name="Zhou Y."/>
            <person name="Sheng Y."/>
            <person name="Liu T."/>
            <person name="Pan Y."/>
            <person name="Xia L."/>
            <person name="Li J."/>
            <person name="Zhao F."/>
            <person name="Cao W."/>
        </authorList>
    </citation>
    <scope>NUCLEOTIDE SEQUENCE</scope>
    <source>
        <strain evidence="1">Dsil-2018</strain>
    </source>
</reference>
<name>A0ACB8D1A6_DERSI</name>
<dbReference type="EMBL" id="CM023472">
    <property type="protein sequence ID" value="KAH7958255.1"/>
    <property type="molecule type" value="Genomic_DNA"/>
</dbReference>
<gene>
    <name evidence="1" type="ORF">HPB49_000285</name>
</gene>
<organism evidence="1 2">
    <name type="scientific">Dermacentor silvarum</name>
    <name type="common">Tick</name>
    <dbReference type="NCBI Taxonomy" id="543639"/>
    <lineage>
        <taxon>Eukaryota</taxon>
        <taxon>Metazoa</taxon>
        <taxon>Ecdysozoa</taxon>
        <taxon>Arthropoda</taxon>
        <taxon>Chelicerata</taxon>
        <taxon>Arachnida</taxon>
        <taxon>Acari</taxon>
        <taxon>Parasitiformes</taxon>
        <taxon>Ixodida</taxon>
        <taxon>Ixodoidea</taxon>
        <taxon>Ixodidae</taxon>
        <taxon>Rhipicephalinae</taxon>
        <taxon>Dermacentor</taxon>
    </lineage>
</organism>
<sequence>MPLRRDRLSAVAKELWPSESRGSPPRMIERTEAQPVPAAGHGFRHRRETSCTRKLTRETAGKDAVELCRARRHRERHTEAAYRRCCRRHPTKKARSSLAPSHESRVFLSRKREKADVGEMSFKVRPAVREDCAAILGLIRELADYERMLDQVRSTATDLEEHLYSDDNELRWASANVATTAAGDGECDGEHVIGFVLYFFVFDPLTLERVAYMEDLYVQPVHRGRGVGLALWRSVAEHGLRRSCEVLNFEVLDWNAPSLEFYAKRGATNITRSRGYQHLRFSASPCGSFLSARDGSR</sequence>
<accession>A0ACB8D1A6</accession>
<proteinExistence type="predicted"/>